<evidence type="ECO:0000313" key="3">
    <source>
        <dbReference type="Proteomes" id="UP000414233"/>
    </source>
</evidence>
<accession>A0A5E4ZAQ7</accession>
<reference evidence="2 3" key="1">
    <citation type="submission" date="2019-08" db="EMBL/GenBank/DDBJ databases">
        <authorList>
            <person name="Peeters C."/>
        </authorList>
    </citation>
    <scope>NUCLEOTIDE SEQUENCE [LARGE SCALE GENOMIC DNA]</scope>
    <source>
        <strain evidence="2 3">LMG 30175</strain>
    </source>
</reference>
<gene>
    <name evidence="2" type="ORF">PTE30175_05243</name>
</gene>
<dbReference type="GO" id="GO:0006355">
    <property type="term" value="P:regulation of DNA-templated transcription"/>
    <property type="evidence" value="ECO:0007669"/>
    <property type="project" value="InterPro"/>
</dbReference>
<dbReference type="PROSITE" id="PS50043">
    <property type="entry name" value="HTH_LUXR_2"/>
    <property type="match status" value="1"/>
</dbReference>
<dbReference type="RefSeq" id="WP_150699970.1">
    <property type="nucleotide sequence ID" value="NZ_CABPRZ010000036.1"/>
</dbReference>
<feature type="domain" description="HTH luxR-type" evidence="1">
    <location>
        <begin position="326"/>
        <end position="391"/>
    </location>
</feature>
<proteinExistence type="predicted"/>
<dbReference type="OrthoDB" id="9135158at2"/>
<protein>
    <submittedName>
        <fullName evidence="2">Helix-turn-helix transcriptional regulator</fullName>
    </submittedName>
</protein>
<dbReference type="SUPFAM" id="SSF55785">
    <property type="entry name" value="PYP-like sensor domain (PAS domain)"/>
    <property type="match status" value="1"/>
</dbReference>
<name>A0A5E4ZAQ7_9BURK</name>
<dbReference type="SUPFAM" id="SSF46894">
    <property type="entry name" value="C-terminal effector domain of the bipartite response regulators"/>
    <property type="match status" value="1"/>
</dbReference>
<dbReference type="InterPro" id="IPR000792">
    <property type="entry name" value="Tscrpt_reg_LuxR_C"/>
</dbReference>
<dbReference type="InterPro" id="IPR035965">
    <property type="entry name" value="PAS-like_dom_sf"/>
</dbReference>
<dbReference type="AlphaFoldDB" id="A0A5E4ZAQ7"/>
<dbReference type="Gene3D" id="1.10.10.10">
    <property type="entry name" value="Winged helix-like DNA-binding domain superfamily/Winged helix DNA-binding domain"/>
    <property type="match status" value="1"/>
</dbReference>
<dbReference type="Proteomes" id="UP000414233">
    <property type="component" value="Unassembled WGS sequence"/>
</dbReference>
<sequence length="395" mass="43831">MLMATSRSYDEAPSFAQAMLAMPQFSALIEEIYQGPTEDVPWGTALETMRRLLGGSHATLILRPPAADRPGLMINAAHDGITPAAASYNNYYYSLDPIVNLPADRVTTADELFGAEKWLSSEIYKQFLRDLDIRYVLAADIRTEDGVECRFRVSRGHTGEDFGVRERALLSILLPHLKRAVDLHSRLDLIESERTLYANTVDRMLVGTVILDDTGTILKTNAAAQEILSHHDGIRINNGAFDFNYAQEQRQFQKMIKQMLAPQPAGAVQPAMIEAMSITRPSGKAKLGLLIRAIPFAEWSEENKWRPACVVFIRDPECRSDASREVMRKLFDFTPAETSLALLMANGYSVEDAADDLGISKNTARAHLRAIFSKTGVTRQATLVRTLLSSVISLG</sequence>
<dbReference type="InterPro" id="IPR036388">
    <property type="entry name" value="WH-like_DNA-bd_sf"/>
</dbReference>
<evidence type="ECO:0000313" key="2">
    <source>
        <dbReference type="EMBL" id="VVE58451.1"/>
    </source>
</evidence>
<dbReference type="InterPro" id="IPR016032">
    <property type="entry name" value="Sig_transdc_resp-reg_C-effctor"/>
</dbReference>
<dbReference type="EMBL" id="CABPRZ010000036">
    <property type="protein sequence ID" value="VVE58451.1"/>
    <property type="molecule type" value="Genomic_DNA"/>
</dbReference>
<evidence type="ECO:0000259" key="1">
    <source>
        <dbReference type="PROSITE" id="PS50043"/>
    </source>
</evidence>
<dbReference type="SMART" id="SM00421">
    <property type="entry name" value="HTH_LUXR"/>
    <property type="match status" value="1"/>
</dbReference>
<dbReference type="CDD" id="cd06170">
    <property type="entry name" value="LuxR_C_like"/>
    <property type="match status" value="1"/>
</dbReference>
<organism evidence="2 3">
    <name type="scientific">Pandoraea terrae</name>
    <dbReference type="NCBI Taxonomy" id="1537710"/>
    <lineage>
        <taxon>Bacteria</taxon>
        <taxon>Pseudomonadati</taxon>
        <taxon>Pseudomonadota</taxon>
        <taxon>Betaproteobacteria</taxon>
        <taxon>Burkholderiales</taxon>
        <taxon>Burkholderiaceae</taxon>
        <taxon>Pandoraea</taxon>
    </lineage>
</organism>
<dbReference type="Gene3D" id="3.30.450.20">
    <property type="entry name" value="PAS domain"/>
    <property type="match status" value="1"/>
</dbReference>
<keyword evidence="3" id="KW-1185">Reference proteome</keyword>
<dbReference type="GO" id="GO:0003677">
    <property type="term" value="F:DNA binding"/>
    <property type="evidence" value="ECO:0007669"/>
    <property type="project" value="InterPro"/>
</dbReference>
<dbReference type="Pfam" id="PF00196">
    <property type="entry name" value="GerE"/>
    <property type="match status" value="1"/>
</dbReference>